<dbReference type="PANTHER" id="PTHR35011">
    <property type="entry name" value="2,3-DIKETO-L-GULONATE TRAP TRANSPORTER SMALL PERMEASE PROTEIN YIAM"/>
    <property type="match status" value="1"/>
</dbReference>
<gene>
    <name evidence="11" type="ORF">ATO7_14843</name>
</gene>
<feature type="transmembrane region" description="Helical" evidence="9">
    <location>
        <begin position="134"/>
        <end position="156"/>
    </location>
</feature>
<feature type="transmembrane region" description="Helical" evidence="9">
    <location>
        <begin position="92"/>
        <end position="114"/>
    </location>
</feature>
<sequence>MTALLSVLRVLERGNRVLFTLAAWACLLMALLGFAIVVARYGFSTGSIAAQELVVYLHAFVLLCAAATTLAADGHVRVDIFYSRWSARRRALVNLAGSLLLLLPVMLFVLLISWEYVGQAWLRREASAEPGGLAAVYLLKSLILLFALQMILQGVLQAALAWQSWRGNAEDAPA</sequence>
<comment type="subcellular location">
    <subcellularLocation>
        <location evidence="1 9">Cell inner membrane</location>
        <topology evidence="1 9">Multi-pass membrane protein</topology>
    </subcellularLocation>
</comment>
<evidence type="ECO:0000256" key="6">
    <source>
        <dbReference type="ARBA" id="ARBA00022989"/>
    </source>
</evidence>
<evidence type="ECO:0000256" key="1">
    <source>
        <dbReference type="ARBA" id="ARBA00004429"/>
    </source>
</evidence>
<keyword evidence="2 9" id="KW-0813">Transport</keyword>
<comment type="subunit">
    <text evidence="9">The complex comprises the extracytoplasmic solute receptor protein and the two transmembrane proteins.</text>
</comment>
<dbReference type="OrthoDB" id="9795655at2"/>
<dbReference type="RefSeq" id="WP_146680386.1">
    <property type="nucleotide sequence ID" value="NZ_AQQV01000004.1"/>
</dbReference>
<dbReference type="STRING" id="1317117.ATO7_14843"/>
<evidence type="ECO:0000256" key="5">
    <source>
        <dbReference type="ARBA" id="ARBA00022692"/>
    </source>
</evidence>
<dbReference type="GO" id="GO:0022857">
    <property type="term" value="F:transmembrane transporter activity"/>
    <property type="evidence" value="ECO:0007669"/>
    <property type="project" value="UniProtKB-UniRule"/>
</dbReference>
<proteinExistence type="inferred from homology"/>
<evidence type="ECO:0000256" key="2">
    <source>
        <dbReference type="ARBA" id="ARBA00022448"/>
    </source>
</evidence>
<evidence type="ECO:0000313" key="12">
    <source>
        <dbReference type="Proteomes" id="UP000192342"/>
    </source>
</evidence>
<comment type="similarity">
    <text evidence="8 9">Belongs to the TRAP transporter small permease family.</text>
</comment>
<feature type="domain" description="Tripartite ATP-independent periplasmic transporters DctQ component" evidence="10">
    <location>
        <begin position="29"/>
        <end position="162"/>
    </location>
</feature>
<keyword evidence="3" id="KW-1003">Cell membrane</keyword>
<evidence type="ECO:0000256" key="4">
    <source>
        <dbReference type="ARBA" id="ARBA00022519"/>
    </source>
</evidence>
<feature type="transmembrane region" description="Helical" evidence="9">
    <location>
        <begin position="21"/>
        <end position="41"/>
    </location>
</feature>
<dbReference type="PANTHER" id="PTHR35011:SF4">
    <property type="entry name" value="SLL1102 PROTEIN"/>
    <property type="match status" value="1"/>
</dbReference>
<dbReference type="InterPro" id="IPR055348">
    <property type="entry name" value="DctQ"/>
</dbReference>
<comment type="function">
    <text evidence="9">Part of the tripartite ATP-independent periplasmic (TRAP) transport system.</text>
</comment>
<dbReference type="Proteomes" id="UP000192342">
    <property type="component" value="Unassembled WGS sequence"/>
</dbReference>
<keyword evidence="7 9" id="KW-0472">Membrane</keyword>
<name>A0A1Y1SAS8_9GAMM</name>
<dbReference type="AlphaFoldDB" id="A0A1Y1SAS8"/>
<dbReference type="EMBL" id="AQQV01000004">
    <property type="protein sequence ID" value="ORE85509.1"/>
    <property type="molecule type" value="Genomic_DNA"/>
</dbReference>
<protein>
    <recommendedName>
        <fullName evidence="9">TRAP transporter small permease protein</fullName>
    </recommendedName>
</protein>
<evidence type="ECO:0000259" key="10">
    <source>
        <dbReference type="Pfam" id="PF04290"/>
    </source>
</evidence>
<keyword evidence="12" id="KW-1185">Reference proteome</keyword>
<reference evidence="11 12" key="1">
    <citation type="submission" date="2013-04" db="EMBL/GenBank/DDBJ databases">
        <title>Oceanococcus atlanticus 22II-S10r2 Genome Sequencing.</title>
        <authorList>
            <person name="Lai Q."/>
            <person name="Li G."/>
            <person name="Shao Z."/>
        </authorList>
    </citation>
    <scope>NUCLEOTIDE SEQUENCE [LARGE SCALE GENOMIC DNA]</scope>
    <source>
        <strain evidence="11 12">22II-S10r2</strain>
    </source>
</reference>
<keyword evidence="4 9" id="KW-0997">Cell inner membrane</keyword>
<keyword evidence="5 9" id="KW-0812">Transmembrane</keyword>
<evidence type="ECO:0000256" key="9">
    <source>
        <dbReference type="RuleBase" id="RU369079"/>
    </source>
</evidence>
<feature type="transmembrane region" description="Helical" evidence="9">
    <location>
        <begin position="53"/>
        <end position="72"/>
    </location>
</feature>
<dbReference type="InterPro" id="IPR007387">
    <property type="entry name" value="TRAP_DctQ"/>
</dbReference>
<keyword evidence="6 9" id="KW-1133">Transmembrane helix</keyword>
<accession>A0A1Y1SAS8</accession>
<organism evidence="11 12">
    <name type="scientific">Oceanococcus atlanticus</name>
    <dbReference type="NCBI Taxonomy" id="1317117"/>
    <lineage>
        <taxon>Bacteria</taxon>
        <taxon>Pseudomonadati</taxon>
        <taxon>Pseudomonadota</taxon>
        <taxon>Gammaproteobacteria</taxon>
        <taxon>Chromatiales</taxon>
        <taxon>Oceanococcaceae</taxon>
        <taxon>Oceanococcus</taxon>
    </lineage>
</organism>
<evidence type="ECO:0000256" key="7">
    <source>
        <dbReference type="ARBA" id="ARBA00023136"/>
    </source>
</evidence>
<evidence type="ECO:0000256" key="8">
    <source>
        <dbReference type="ARBA" id="ARBA00038436"/>
    </source>
</evidence>
<evidence type="ECO:0000313" key="11">
    <source>
        <dbReference type="EMBL" id="ORE85509.1"/>
    </source>
</evidence>
<dbReference type="Pfam" id="PF04290">
    <property type="entry name" value="DctQ"/>
    <property type="match status" value="1"/>
</dbReference>
<comment type="caution">
    <text evidence="11">The sequence shown here is derived from an EMBL/GenBank/DDBJ whole genome shotgun (WGS) entry which is preliminary data.</text>
</comment>
<dbReference type="GO" id="GO:0005886">
    <property type="term" value="C:plasma membrane"/>
    <property type="evidence" value="ECO:0007669"/>
    <property type="project" value="UniProtKB-SubCell"/>
</dbReference>
<evidence type="ECO:0000256" key="3">
    <source>
        <dbReference type="ARBA" id="ARBA00022475"/>
    </source>
</evidence>